<reference evidence="2 3" key="1">
    <citation type="journal article" date="2018" name="Mol. Biol. Evol.">
        <title>Broad Genomic Sampling Reveals a Smut Pathogenic Ancestry of the Fungal Clade Ustilaginomycotina.</title>
        <authorList>
            <person name="Kijpornyongpan T."/>
            <person name="Mondo S.J."/>
            <person name="Barry K."/>
            <person name="Sandor L."/>
            <person name="Lee J."/>
            <person name="Lipzen A."/>
            <person name="Pangilinan J."/>
            <person name="LaButti K."/>
            <person name="Hainaut M."/>
            <person name="Henrissat B."/>
            <person name="Grigoriev I.V."/>
            <person name="Spatafora J.W."/>
            <person name="Aime M.C."/>
        </authorList>
    </citation>
    <scope>NUCLEOTIDE SEQUENCE [LARGE SCALE GENOMIC DNA]</scope>
    <source>
        <strain evidence="2 3">MCA 3645</strain>
    </source>
</reference>
<feature type="compositionally biased region" description="Polar residues" evidence="1">
    <location>
        <begin position="15"/>
        <end position="24"/>
    </location>
</feature>
<feature type="region of interest" description="Disordered" evidence="1">
    <location>
        <begin position="152"/>
        <end position="231"/>
    </location>
</feature>
<sequence length="566" mass="62355">MSDPAQDPFAHARPNWSQSALTQGGTSTDQLPLAATADVLKCYEEAVQEPLVECVNLDSLYSGAQLDSSDRFDARILREDFCSTAVIATTWLSIDQRNQSQGVDIDLVALQDTQRRLQSRHNLVQLLQSPAYSGKDTTQVLQPETVAQFATEPATSTEAPPAGSASTSGSQIAFPSDTWAPGAATERFDRKRNKKLAKEAKKEAAKAATAAAAASSPDKFAPPSTNGPRMKLLHSDVLDLPVPPTDNESGTSALEPPDIIASLNYAMAYFHDRATLIRYLRMAKQTLRPKTGVFITDMFGGPSTGESYPNQDETWSRFQGEVGFDRQGGDGRHQQVLQADRSPNSTASDGMDGALSTLGRKRSQKPNGSPGNHHEDKDQEPQGVLEVMSAPPAEALGTRSEWPRGKLKLVRTGTQHGGFEYWREDGPVDWMSNRFRMSLSFRFSDASWLRDVFWYDFRVWSIKELVEAMEEAGLVRVKVHILPRNIVDDDQVSEIGENDSERPPSPIPEGDIATGRDNDDGLDDMANLLLRTEKEERNKSFYRDVKPGEKVFANRSFGTYIVACAP</sequence>
<feature type="compositionally biased region" description="Basic and acidic residues" evidence="1">
    <location>
        <begin position="323"/>
        <end position="333"/>
    </location>
</feature>
<dbReference type="PANTHER" id="PTHR37211">
    <property type="entry name" value="EXPRESSED PROTEIN"/>
    <property type="match status" value="1"/>
</dbReference>
<feature type="region of interest" description="Disordered" evidence="1">
    <location>
        <begin position="492"/>
        <end position="520"/>
    </location>
</feature>
<keyword evidence="3" id="KW-1185">Reference proteome</keyword>
<name>A0A317XK08_9BASI</name>
<dbReference type="SUPFAM" id="SSF53335">
    <property type="entry name" value="S-adenosyl-L-methionine-dependent methyltransferases"/>
    <property type="match status" value="1"/>
</dbReference>
<feature type="region of interest" description="Disordered" evidence="1">
    <location>
        <begin position="1"/>
        <end position="24"/>
    </location>
</feature>
<evidence type="ECO:0000256" key="1">
    <source>
        <dbReference type="SAM" id="MobiDB-lite"/>
    </source>
</evidence>
<protein>
    <submittedName>
        <fullName evidence="2">Uncharacterized protein</fullName>
    </submittedName>
</protein>
<gene>
    <name evidence="2" type="ORF">BCV70DRAFT_201945</name>
</gene>
<proteinExistence type="predicted"/>
<accession>A0A317XK08</accession>
<dbReference type="Proteomes" id="UP000246740">
    <property type="component" value="Unassembled WGS sequence"/>
</dbReference>
<feature type="compositionally biased region" description="Polar residues" evidence="1">
    <location>
        <begin position="335"/>
        <end position="348"/>
    </location>
</feature>
<feature type="compositionally biased region" description="Basic and acidic residues" evidence="1">
    <location>
        <begin position="196"/>
        <end position="205"/>
    </location>
</feature>
<evidence type="ECO:0000313" key="3">
    <source>
        <dbReference type="Proteomes" id="UP000246740"/>
    </source>
</evidence>
<feature type="compositionally biased region" description="Low complexity" evidence="1">
    <location>
        <begin position="152"/>
        <end position="170"/>
    </location>
</feature>
<evidence type="ECO:0000313" key="2">
    <source>
        <dbReference type="EMBL" id="PWY98625.1"/>
    </source>
</evidence>
<dbReference type="InParanoid" id="A0A317XK08"/>
<dbReference type="PANTHER" id="PTHR37211:SF1">
    <property type="entry name" value="EXPRESSED PROTEIN"/>
    <property type="match status" value="1"/>
</dbReference>
<dbReference type="EMBL" id="KZ819198">
    <property type="protein sequence ID" value="PWY98625.1"/>
    <property type="molecule type" value="Genomic_DNA"/>
</dbReference>
<feature type="region of interest" description="Disordered" evidence="1">
    <location>
        <begin position="321"/>
        <end position="380"/>
    </location>
</feature>
<dbReference type="InterPro" id="IPR029063">
    <property type="entry name" value="SAM-dependent_MTases_sf"/>
</dbReference>
<dbReference type="OrthoDB" id="3342809at2759"/>
<dbReference type="Gene3D" id="3.40.50.150">
    <property type="entry name" value="Vaccinia Virus protein VP39"/>
    <property type="match status" value="1"/>
</dbReference>
<dbReference type="AlphaFoldDB" id="A0A317XK08"/>
<organism evidence="2 3">
    <name type="scientific">Testicularia cyperi</name>
    <dbReference type="NCBI Taxonomy" id="1882483"/>
    <lineage>
        <taxon>Eukaryota</taxon>
        <taxon>Fungi</taxon>
        <taxon>Dikarya</taxon>
        <taxon>Basidiomycota</taxon>
        <taxon>Ustilaginomycotina</taxon>
        <taxon>Ustilaginomycetes</taxon>
        <taxon>Ustilaginales</taxon>
        <taxon>Anthracoideaceae</taxon>
        <taxon>Testicularia</taxon>
    </lineage>
</organism>